<evidence type="ECO:0000256" key="3">
    <source>
        <dbReference type="ARBA" id="ARBA00022692"/>
    </source>
</evidence>
<evidence type="ECO:0000256" key="1">
    <source>
        <dbReference type="ARBA" id="ARBA00004141"/>
    </source>
</evidence>
<gene>
    <name evidence="9" type="ORF">BC739_002379</name>
</gene>
<feature type="transmembrane region" description="Helical" evidence="7">
    <location>
        <begin position="181"/>
        <end position="200"/>
    </location>
</feature>
<feature type="domain" description="EamA" evidence="8">
    <location>
        <begin position="152"/>
        <end position="286"/>
    </location>
</feature>
<feature type="transmembrane region" description="Helical" evidence="7">
    <location>
        <begin position="239"/>
        <end position="262"/>
    </location>
</feature>
<comment type="similarity">
    <text evidence="2">Belongs to the EamA transporter family.</text>
</comment>
<feature type="transmembrane region" description="Helical" evidence="7">
    <location>
        <begin position="37"/>
        <end position="54"/>
    </location>
</feature>
<protein>
    <submittedName>
        <fullName evidence="9">Drug/metabolite transporter (DMT)-like permease</fullName>
    </submittedName>
</protein>
<evidence type="ECO:0000256" key="7">
    <source>
        <dbReference type="SAM" id="Phobius"/>
    </source>
</evidence>
<sequence>MRRSWVPGFVALSAIWGSSFALIKIAVDAGVAPPWVALWRCLFGMLTLWLICAVQGARLPRDPRAWGHAAVIALLLNSVPFMLVAYGETRISSVLAGVWNAVTPLATLVFALALVRSERPTPRRLLGLGLGFVGVLVVLGVWQGVESGVLDGTLACLGSTACYGAGFAYTKRFFSGRPESASVLSAMQITSATVQLGLIAPVTAGAPSWPGLPAMTGLLVLGAVSTGVAYVVNFRVIRVAGSTVASTVTYLTPVWSTAFGWLLLGEPLSWNTLAGAVLVVGGVVLTRGPGGQRLAGGQPVGGHRAVRAEQPADDGAGGVDVPANTYAGGDPGTEVGQVRGGGPQ</sequence>
<dbReference type="InterPro" id="IPR050638">
    <property type="entry name" value="AA-Vitamin_Transporters"/>
</dbReference>
<feature type="domain" description="EamA" evidence="8">
    <location>
        <begin position="5"/>
        <end position="139"/>
    </location>
</feature>
<dbReference type="InterPro" id="IPR000620">
    <property type="entry name" value="EamA_dom"/>
</dbReference>
<evidence type="ECO:0000259" key="8">
    <source>
        <dbReference type="Pfam" id="PF00892"/>
    </source>
</evidence>
<evidence type="ECO:0000256" key="6">
    <source>
        <dbReference type="SAM" id="MobiDB-lite"/>
    </source>
</evidence>
<dbReference type="RefSeq" id="WP_318296193.1">
    <property type="nucleotide sequence ID" value="NZ_BAAABQ010000006.1"/>
</dbReference>
<keyword evidence="3 7" id="KW-0812">Transmembrane</keyword>
<keyword evidence="10" id="KW-1185">Reference proteome</keyword>
<feature type="transmembrane region" description="Helical" evidence="7">
    <location>
        <begin position="66"/>
        <end position="87"/>
    </location>
</feature>
<keyword evidence="5 7" id="KW-0472">Membrane</keyword>
<comment type="caution">
    <text evidence="9">The sequence shown here is derived from an EMBL/GenBank/DDBJ whole genome shotgun (WGS) entry which is preliminary data.</text>
</comment>
<evidence type="ECO:0000313" key="10">
    <source>
        <dbReference type="Proteomes" id="UP000517916"/>
    </source>
</evidence>
<feature type="transmembrane region" description="Helical" evidence="7">
    <location>
        <begin position="125"/>
        <end position="142"/>
    </location>
</feature>
<dbReference type="EMBL" id="JACJID010000002">
    <property type="protein sequence ID" value="MBA8925180.1"/>
    <property type="molecule type" value="Genomic_DNA"/>
</dbReference>
<dbReference type="Pfam" id="PF00892">
    <property type="entry name" value="EamA"/>
    <property type="match status" value="2"/>
</dbReference>
<organism evidence="9 10">
    <name type="scientific">Kutzneria viridogrisea</name>
    <dbReference type="NCBI Taxonomy" id="47990"/>
    <lineage>
        <taxon>Bacteria</taxon>
        <taxon>Bacillati</taxon>
        <taxon>Actinomycetota</taxon>
        <taxon>Actinomycetes</taxon>
        <taxon>Pseudonocardiales</taxon>
        <taxon>Pseudonocardiaceae</taxon>
        <taxon>Kutzneria</taxon>
    </lineage>
</organism>
<dbReference type="InterPro" id="IPR037185">
    <property type="entry name" value="EmrE-like"/>
</dbReference>
<evidence type="ECO:0000256" key="4">
    <source>
        <dbReference type="ARBA" id="ARBA00022989"/>
    </source>
</evidence>
<name>A0ABR6BE77_9PSEU</name>
<feature type="transmembrane region" description="Helical" evidence="7">
    <location>
        <begin position="212"/>
        <end position="232"/>
    </location>
</feature>
<dbReference type="SUPFAM" id="SSF103481">
    <property type="entry name" value="Multidrug resistance efflux transporter EmrE"/>
    <property type="match status" value="2"/>
</dbReference>
<dbReference type="PANTHER" id="PTHR32322">
    <property type="entry name" value="INNER MEMBRANE TRANSPORTER"/>
    <property type="match status" value="1"/>
</dbReference>
<dbReference type="PANTHER" id="PTHR32322:SF9">
    <property type="entry name" value="AMINO-ACID METABOLITE EFFLUX PUMP-RELATED"/>
    <property type="match status" value="1"/>
</dbReference>
<accession>A0ABR6BE77</accession>
<keyword evidence="4 7" id="KW-1133">Transmembrane helix</keyword>
<evidence type="ECO:0000256" key="2">
    <source>
        <dbReference type="ARBA" id="ARBA00007362"/>
    </source>
</evidence>
<feature type="transmembrane region" description="Helical" evidence="7">
    <location>
        <begin position="268"/>
        <end position="286"/>
    </location>
</feature>
<proteinExistence type="inferred from homology"/>
<evidence type="ECO:0000313" key="9">
    <source>
        <dbReference type="EMBL" id="MBA8925180.1"/>
    </source>
</evidence>
<dbReference type="Proteomes" id="UP000517916">
    <property type="component" value="Unassembled WGS sequence"/>
</dbReference>
<feature type="region of interest" description="Disordered" evidence="6">
    <location>
        <begin position="307"/>
        <end position="344"/>
    </location>
</feature>
<evidence type="ECO:0000256" key="5">
    <source>
        <dbReference type="ARBA" id="ARBA00023136"/>
    </source>
</evidence>
<dbReference type="Gene3D" id="1.10.3730.20">
    <property type="match status" value="1"/>
</dbReference>
<reference evidence="9 10" key="1">
    <citation type="submission" date="2020-08" db="EMBL/GenBank/DDBJ databases">
        <title>Genomic Encyclopedia of Archaeal and Bacterial Type Strains, Phase II (KMG-II): from individual species to whole genera.</title>
        <authorList>
            <person name="Goeker M."/>
        </authorList>
    </citation>
    <scope>NUCLEOTIDE SEQUENCE [LARGE SCALE GENOMIC DNA]</scope>
    <source>
        <strain evidence="9 10">DSM 43850</strain>
    </source>
</reference>
<feature type="transmembrane region" description="Helical" evidence="7">
    <location>
        <begin position="93"/>
        <end position="113"/>
    </location>
</feature>
<feature type="transmembrane region" description="Helical" evidence="7">
    <location>
        <begin position="148"/>
        <end position="169"/>
    </location>
</feature>
<comment type="subcellular location">
    <subcellularLocation>
        <location evidence="1">Membrane</location>
        <topology evidence="1">Multi-pass membrane protein</topology>
    </subcellularLocation>
</comment>